<protein>
    <submittedName>
        <fullName evidence="2">Uncharacterized protein</fullName>
    </submittedName>
</protein>
<dbReference type="Proteomes" id="UP000003653">
    <property type="component" value="Unassembled WGS sequence"/>
</dbReference>
<organism evidence="2 3">
    <name type="scientific">Mycobacterium parascrofulaceum ATCC BAA-614</name>
    <dbReference type="NCBI Taxonomy" id="525368"/>
    <lineage>
        <taxon>Bacteria</taxon>
        <taxon>Bacillati</taxon>
        <taxon>Actinomycetota</taxon>
        <taxon>Actinomycetes</taxon>
        <taxon>Mycobacteriales</taxon>
        <taxon>Mycobacteriaceae</taxon>
        <taxon>Mycobacterium</taxon>
        <taxon>Mycobacterium simiae complex</taxon>
    </lineage>
</organism>
<proteinExistence type="predicted"/>
<accession>D5PIE8</accession>
<evidence type="ECO:0000313" key="2">
    <source>
        <dbReference type="EMBL" id="EFG74161.1"/>
    </source>
</evidence>
<dbReference type="AlphaFoldDB" id="D5PIE8"/>
<dbReference type="HOGENOM" id="CLU_2233562_0_0_11"/>
<reference evidence="2 3" key="1">
    <citation type="submission" date="2010-04" db="EMBL/GenBank/DDBJ databases">
        <authorList>
            <person name="Muzny D."/>
            <person name="Qin X."/>
            <person name="Deng J."/>
            <person name="Jiang H."/>
            <person name="Liu Y."/>
            <person name="Qu J."/>
            <person name="Song X.-Z."/>
            <person name="Zhang L."/>
            <person name="Thornton R."/>
            <person name="Coyle M."/>
            <person name="Francisco L."/>
            <person name="Jackson L."/>
            <person name="Javaid M."/>
            <person name="Korchina V."/>
            <person name="Kovar C."/>
            <person name="Mata R."/>
            <person name="Mathew T."/>
            <person name="Ngo R."/>
            <person name="Nguyen L."/>
            <person name="Nguyen N."/>
            <person name="Okwuonu G."/>
            <person name="Ongeri F."/>
            <person name="Pham C."/>
            <person name="Simmons D."/>
            <person name="Wilczek-Boney K."/>
            <person name="Hale W."/>
            <person name="Jakkamsetti A."/>
            <person name="Pham P."/>
            <person name="Ruth R."/>
            <person name="San Lucas F."/>
            <person name="Warren J."/>
            <person name="Zhang J."/>
            <person name="Zhao Z."/>
            <person name="Zhou C."/>
            <person name="Zhu D."/>
            <person name="Lee S."/>
            <person name="Bess C."/>
            <person name="Blankenburg K."/>
            <person name="Forbes L."/>
            <person name="Fu Q."/>
            <person name="Gubbala S."/>
            <person name="Hirani K."/>
            <person name="Jayaseelan J.C."/>
            <person name="Lara F."/>
            <person name="Munidasa M."/>
            <person name="Palculict T."/>
            <person name="Patil S."/>
            <person name="Pu L.-L."/>
            <person name="Saada N."/>
            <person name="Tang L."/>
            <person name="Weissenberger G."/>
            <person name="Zhu Y."/>
            <person name="Hemphill L."/>
            <person name="Shang Y."/>
            <person name="Youmans B."/>
            <person name="Ayvaz T."/>
            <person name="Ross M."/>
            <person name="Santibanez J."/>
            <person name="Aqrawi P."/>
            <person name="Gross S."/>
            <person name="Joshi V."/>
            <person name="Fowler G."/>
            <person name="Nazareth L."/>
            <person name="Reid J."/>
            <person name="Worley K."/>
            <person name="Petrosino J."/>
            <person name="Highlander S."/>
            <person name="Gibbs R."/>
        </authorList>
    </citation>
    <scope>NUCLEOTIDE SEQUENCE [LARGE SCALE GENOMIC DNA]</scope>
    <source>
        <strain evidence="2 3">ATCC BAA-614</strain>
    </source>
</reference>
<gene>
    <name evidence="2" type="ORF">HMPREF0591_5942</name>
</gene>
<evidence type="ECO:0000313" key="3">
    <source>
        <dbReference type="Proteomes" id="UP000003653"/>
    </source>
</evidence>
<feature type="transmembrane region" description="Helical" evidence="1">
    <location>
        <begin position="6"/>
        <end position="37"/>
    </location>
</feature>
<comment type="caution">
    <text evidence="2">The sequence shown here is derived from an EMBL/GenBank/DDBJ whole genome shotgun (WGS) entry which is preliminary data.</text>
</comment>
<evidence type="ECO:0000256" key="1">
    <source>
        <dbReference type="SAM" id="Phobius"/>
    </source>
</evidence>
<sequence>MRYGGFLFLVLLVFLAARYWLWIAVATGVVVALVLLWKSMGWLDRILTRREARRASARFRRAEIARRADEQNQPYLAGDERGIYGDYPPTKDFSAVATGRRAQRM</sequence>
<keyword evidence="1" id="KW-0472">Membrane</keyword>
<name>D5PIE8_9MYCO</name>
<dbReference type="EMBL" id="ADNV01000380">
    <property type="protein sequence ID" value="EFG74161.1"/>
    <property type="molecule type" value="Genomic_DNA"/>
</dbReference>
<keyword evidence="3" id="KW-1185">Reference proteome</keyword>
<keyword evidence="1" id="KW-1133">Transmembrane helix</keyword>
<keyword evidence="1" id="KW-0812">Transmembrane</keyword>